<keyword evidence="1" id="KW-1133">Transmembrane helix</keyword>
<dbReference type="AlphaFoldDB" id="A0A0K9Q3L9"/>
<dbReference type="SUPFAM" id="SSF52540">
    <property type="entry name" value="P-loop containing nucleoside triphosphate hydrolases"/>
    <property type="match status" value="1"/>
</dbReference>
<dbReference type="InterPro" id="IPR052796">
    <property type="entry name" value="Nod_factor_sulfotransferase"/>
</dbReference>
<dbReference type="EMBL" id="LFYR01000113">
    <property type="protein sequence ID" value="KMZ75883.1"/>
    <property type="molecule type" value="Genomic_DNA"/>
</dbReference>
<dbReference type="Proteomes" id="UP000036987">
    <property type="component" value="Unassembled WGS sequence"/>
</dbReference>
<dbReference type="Gene3D" id="3.40.50.300">
    <property type="entry name" value="P-loop containing nucleotide triphosphate hydrolases"/>
    <property type="match status" value="1"/>
</dbReference>
<keyword evidence="2" id="KW-0378">Hydrolase</keyword>
<dbReference type="OMA" id="HADYEEC"/>
<dbReference type="OrthoDB" id="2015035at2759"/>
<dbReference type="InterPro" id="IPR027417">
    <property type="entry name" value="P-loop_NTPase"/>
</dbReference>
<evidence type="ECO:0000313" key="2">
    <source>
        <dbReference type="EMBL" id="KMZ75883.1"/>
    </source>
</evidence>
<keyword evidence="1" id="KW-0812">Transmembrane</keyword>
<feature type="transmembrane region" description="Helical" evidence="1">
    <location>
        <begin position="12"/>
        <end position="34"/>
    </location>
</feature>
<evidence type="ECO:0000256" key="1">
    <source>
        <dbReference type="SAM" id="Phobius"/>
    </source>
</evidence>
<protein>
    <submittedName>
        <fullName evidence="2">p-loop containing nucleoside triphosphate hydrolases superfamilyprotein</fullName>
    </submittedName>
</protein>
<proteinExistence type="predicted"/>
<organism evidence="2 3">
    <name type="scientific">Zostera marina</name>
    <name type="common">Eelgrass</name>
    <dbReference type="NCBI Taxonomy" id="29655"/>
    <lineage>
        <taxon>Eukaryota</taxon>
        <taxon>Viridiplantae</taxon>
        <taxon>Streptophyta</taxon>
        <taxon>Embryophyta</taxon>
        <taxon>Tracheophyta</taxon>
        <taxon>Spermatophyta</taxon>
        <taxon>Magnoliopsida</taxon>
        <taxon>Liliopsida</taxon>
        <taxon>Zosteraceae</taxon>
        <taxon>Zostera</taxon>
    </lineage>
</organism>
<comment type="caution">
    <text evidence="2">The sequence shown here is derived from an EMBL/GenBank/DDBJ whole genome shotgun (WGS) entry which is preliminary data.</text>
</comment>
<dbReference type="STRING" id="29655.A0A0K9Q3L9"/>
<accession>A0A0K9Q3L9</accession>
<keyword evidence="1" id="KW-0472">Membrane</keyword>
<sequence>MFNPKPVKKSFHTLRIIILYSSVIYSIYICSVCLHQINVKRVSKLIISSDIISLRSHRRISSSQPVHVSVIPSIDIPSPCDHRRIEDFRWTHFPHPTTFERGECECTPVRFFAILAMQRSGSRWFETLLNSHVNVSSNGEIFIQKKNTSSHGSSSITTILNQVYNLDWNRTAAKKECTAAVGFKWMLHQGIMDHHEEITEYFKKRGVYVIFLFRRNLLRRHISFLANLHDERFKPLNGTHMAHVNSPKEARLLARFKPWIDTTSLISELEKMQKLSVQVVKLFKDTNYIKLFYEDLVKNTSKLQDVMTFLKLPEKNLKSQQVKIHTQVLTEQVKNWEEVRRTLKGSRFETFLHSN</sequence>
<reference evidence="3" key="1">
    <citation type="journal article" date="2016" name="Nature">
        <title>The genome of the seagrass Zostera marina reveals angiosperm adaptation to the sea.</title>
        <authorList>
            <person name="Olsen J.L."/>
            <person name="Rouze P."/>
            <person name="Verhelst B."/>
            <person name="Lin Y.-C."/>
            <person name="Bayer T."/>
            <person name="Collen J."/>
            <person name="Dattolo E."/>
            <person name="De Paoli E."/>
            <person name="Dittami S."/>
            <person name="Maumus F."/>
            <person name="Michel G."/>
            <person name="Kersting A."/>
            <person name="Lauritano C."/>
            <person name="Lohaus R."/>
            <person name="Toepel M."/>
            <person name="Tonon T."/>
            <person name="Vanneste K."/>
            <person name="Amirebrahimi M."/>
            <person name="Brakel J."/>
            <person name="Bostroem C."/>
            <person name="Chovatia M."/>
            <person name="Grimwood J."/>
            <person name="Jenkins J.W."/>
            <person name="Jueterbock A."/>
            <person name="Mraz A."/>
            <person name="Stam W.T."/>
            <person name="Tice H."/>
            <person name="Bornberg-Bauer E."/>
            <person name="Green P.J."/>
            <person name="Pearson G.A."/>
            <person name="Procaccini G."/>
            <person name="Duarte C.M."/>
            <person name="Schmutz J."/>
            <person name="Reusch T.B.H."/>
            <person name="Van de Peer Y."/>
        </authorList>
    </citation>
    <scope>NUCLEOTIDE SEQUENCE [LARGE SCALE GENOMIC DNA]</scope>
    <source>
        <strain evidence="3">cv. Finnish</strain>
    </source>
</reference>
<name>A0A0K9Q3L9_ZOSMR</name>
<keyword evidence="3" id="KW-1185">Reference proteome</keyword>
<gene>
    <name evidence="2" type="ORF">ZOSMA_10G01520</name>
</gene>
<dbReference type="GO" id="GO:0016787">
    <property type="term" value="F:hydrolase activity"/>
    <property type="evidence" value="ECO:0007669"/>
    <property type="project" value="UniProtKB-KW"/>
</dbReference>
<dbReference type="PANTHER" id="PTHR32175">
    <property type="entry name" value="PROTEIN, PUTATIVE, EXPRESSED-RELATED"/>
    <property type="match status" value="1"/>
</dbReference>
<evidence type="ECO:0000313" key="3">
    <source>
        <dbReference type="Proteomes" id="UP000036987"/>
    </source>
</evidence>
<dbReference type="PANTHER" id="PTHR32175:SF0">
    <property type="entry name" value="SULFOTRANSFERASE"/>
    <property type="match status" value="1"/>
</dbReference>